<keyword evidence="2" id="KW-0964">Secreted</keyword>
<name>A0AA38MF34_9CUCU</name>
<dbReference type="Gene3D" id="3.40.33.10">
    <property type="entry name" value="CAP"/>
    <property type="match status" value="1"/>
</dbReference>
<comment type="subcellular location">
    <subcellularLocation>
        <location evidence="1">Secreted</location>
    </subcellularLocation>
</comment>
<accession>A0AA38MF34</accession>
<dbReference type="CDD" id="cd05380">
    <property type="entry name" value="CAP_euk"/>
    <property type="match status" value="1"/>
</dbReference>
<sequence length="553" mass="64089">MFEEHINKKQIVQELQRYNIDLAAIQETKQNGKFISEIDNYILFNSGVDNRELETGFMVKKSLKGAVITFKPISERMSYIRLRKRRDAQLITRLRSYMGAEANSDHFLVRADLKQEIPKKKEGKKTQRDINVNKLKKAEVQQEYEQKMNERIRSTEQDIPIEGRWEELQENIWKTSEEVLGEAKRMGLAINQEKTKFMKMETKQTPAKPLKVTTEEGTTYEFEEVNRFKYLGVVITNKNEMNEEIEERIAKANKSVGRLNRFLRNKPNKYTKFDYCTLNCDEDVHSACKCAITPPREEMRYIPFVEFRTKVLAEHNKWRDYIASGKETRPNEGWSPAAGNMMVMSYDLELEYITRCRGVTSYRHSAKDLTGHDKCRVRIGHLSVGQNLYGTSRNDTNKIITRGIQNWYDEVALIKNEKYVDKYIGQHGTGHLTQLVWWSANRLGCSMVYSPESLASWKHTLICNYASFVTPRLAGNVLEQPVYQRTETPCDSCPNATKCGDTPEYPSLCGKQEPIPTDAPGLIRRLGENRGETNKKGSKIVVYIPIIVFYLVY</sequence>
<keyword evidence="5" id="KW-1185">Reference proteome</keyword>
<evidence type="ECO:0000256" key="2">
    <source>
        <dbReference type="ARBA" id="ARBA00022525"/>
    </source>
</evidence>
<organism evidence="4 5">
    <name type="scientific">Zophobas morio</name>
    <dbReference type="NCBI Taxonomy" id="2755281"/>
    <lineage>
        <taxon>Eukaryota</taxon>
        <taxon>Metazoa</taxon>
        <taxon>Ecdysozoa</taxon>
        <taxon>Arthropoda</taxon>
        <taxon>Hexapoda</taxon>
        <taxon>Insecta</taxon>
        <taxon>Pterygota</taxon>
        <taxon>Neoptera</taxon>
        <taxon>Endopterygota</taxon>
        <taxon>Coleoptera</taxon>
        <taxon>Polyphaga</taxon>
        <taxon>Cucujiformia</taxon>
        <taxon>Tenebrionidae</taxon>
        <taxon>Zophobas</taxon>
    </lineage>
</organism>
<dbReference type="SMART" id="SM00198">
    <property type="entry name" value="SCP"/>
    <property type="match status" value="1"/>
</dbReference>
<evidence type="ECO:0000256" key="1">
    <source>
        <dbReference type="ARBA" id="ARBA00004613"/>
    </source>
</evidence>
<dbReference type="InterPro" id="IPR014044">
    <property type="entry name" value="CAP_dom"/>
</dbReference>
<evidence type="ECO:0000259" key="3">
    <source>
        <dbReference type="SMART" id="SM00198"/>
    </source>
</evidence>
<gene>
    <name evidence="4" type="ORF">Zmor_013016</name>
</gene>
<dbReference type="EMBL" id="JALNTZ010000004">
    <property type="protein sequence ID" value="KAJ3653781.1"/>
    <property type="molecule type" value="Genomic_DNA"/>
</dbReference>
<dbReference type="InterPro" id="IPR035940">
    <property type="entry name" value="CAP_sf"/>
</dbReference>
<dbReference type="SUPFAM" id="SSF55797">
    <property type="entry name" value="PR-1-like"/>
    <property type="match status" value="1"/>
</dbReference>
<evidence type="ECO:0000313" key="4">
    <source>
        <dbReference type="EMBL" id="KAJ3653781.1"/>
    </source>
</evidence>
<dbReference type="Pfam" id="PF00188">
    <property type="entry name" value="CAP"/>
    <property type="match status" value="1"/>
</dbReference>
<evidence type="ECO:0000313" key="5">
    <source>
        <dbReference type="Proteomes" id="UP001168821"/>
    </source>
</evidence>
<proteinExistence type="predicted"/>
<dbReference type="AlphaFoldDB" id="A0AA38MF34"/>
<dbReference type="PANTHER" id="PTHR10334">
    <property type="entry name" value="CYSTEINE-RICH SECRETORY PROTEIN-RELATED"/>
    <property type="match status" value="1"/>
</dbReference>
<dbReference type="GO" id="GO:0005576">
    <property type="term" value="C:extracellular region"/>
    <property type="evidence" value="ECO:0007669"/>
    <property type="project" value="UniProtKB-SubCell"/>
</dbReference>
<comment type="caution">
    <text evidence="4">The sequence shown here is derived from an EMBL/GenBank/DDBJ whole genome shotgun (WGS) entry which is preliminary data.</text>
</comment>
<feature type="domain" description="SCP" evidence="3">
    <location>
        <begin position="306"/>
        <end position="479"/>
    </location>
</feature>
<protein>
    <recommendedName>
        <fullName evidence="3">SCP domain-containing protein</fullName>
    </recommendedName>
</protein>
<dbReference type="Proteomes" id="UP001168821">
    <property type="component" value="Unassembled WGS sequence"/>
</dbReference>
<reference evidence="4" key="1">
    <citation type="journal article" date="2023" name="G3 (Bethesda)">
        <title>Whole genome assemblies of Zophobas morio and Tenebrio molitor.</title>
        <authorList>
            <person name="Kaur S."/>
            <person name="Stinson S.A."/>
            <person name="diCenzo G.C."/>
        </authorList>
    </citation>
    <scope>NUCLEOTIDE SEQUENCE</scope>
    <source>
        <strain evidence="4">QUZm001</strain>
    </source>
</reference>
<dbReference type="InterPro" id="IPR001283">
    <property type="entry name" value="CRISP-related"/>
</dbReference>